<feature type="domain" description="Peptidase S9 prolyl oligopeptidase catalytic" evidence="3">
    <location>
        <begin position="443"/>
        <end position="649"/>
    </location>
</feature>
<dbReference type="Gene3D" id="2.120.10.30">
    <property type="entry name" value="TolB, C-terminal domain"/>
    <property type="match status" value="1"/>
</dbReference>
<dbReference type="AlphaFoldDB" id="A0A4V1N102"/>
<evidence type="ECO:0000256" key="2">
    <source>
        <dbReference type="SAM" id="SignalP"/>
    </source>
</evidence>
<comment type="caution">
    <text evidence="4">The sequence shown here is derived from an EMBL/GenBank/DDBJ whole genome shotgun (WGS) entry which is preliminary data.</text>
</comment>
<proteinExistence type="predicted"/>
<organism evidence="4 5">
    <name type="scientific">Pseudoxanthomonas composti</name>
    <dbReference type="NCBI Taxonomy" id="2137479"/>
    <lineage>
        <taxon>Bacteria</taxon>
        <taxon>Pseudomonadati</taxon>
        <taxon>Pseudomonadota</taxon>
        <taxon>Gammaproteobacteria</taxon>
        <taxon>Lysobacterales</taxon>
        <taxon>Lysobacteraceae</taxon>
        <taxon>Pseudoxanthomonas</taxon>
    </lineage>
</organism>
<evidence type="ECO:0000256" key="1">
    <source>
        <dbReference type="ARBA" id="ARBA00022801"/>
    </source>
</evidence>
<dbReference type="InterPro" id="IPR029058">
    <property type="entry name" value="AB_hydrolase_fold"/>
</dbReference>
<accession>A0A4V1N102</accession>
<protein>
    <submittedName>
        <fullName evidence="4">S9 family peptidase</fullName>
    </submittedName>
</protein>
<name>A0A4V1N102_9GAMM</name>
<dbReference type="GO" id="GO:0004252">
    <property type="term" value="F:serine-type endopeptidase activity"/>
    <property type="evidence" value="ECO:0007669"/>
    <property type="project" value="TreeGrafter"/>
</dbReference>
<dbReference type="InterPro" id="IPR011042">
    <property type="entry name" value="6-blade_b-propeller_TolB-like"/>
</dbReference>
<dbReference type="Pfam" id="PF00326">
    <property type="entry name" value="Peptidase_S9"/>
    <property type="match status" value="1"/>
</dbReference>
<keyword evidence="2" id="KW-0732">Signal</keyword>
<dbReference type="GO" id="GO:0006508">
    <property type="term" value="P:proteolysis"/>
    <property type="evidence" value="ECO:0007669"/>
    <property type="project" value="InterPro"/>
</dbReference>
<keyword evidence="1" id="KW-0378">Hydrolase</keyword>
<evidence type="ECO:0000313" key="4">
    <source>
        <dbReference type="EMBL" id="RXR05155.1"/>
    </source>
</evidence>
<dbReference type="PANTHER" id="PTHR42776:SF27">
    <property type="entry name" value="DIPEPTIDYL PEPTIDASE FAMILY MEMBER 6"/>
    <property type="match status" value="1"/>
</dbReference>
<dbReference type="Gene3D" id="3.40.50.1820">
    <property type="entry name" value="alpha/beta hydrolase"/>
    <property type="match status" value="1"/>
</dbReference>
<evidence type="ECO:0000259" key="3">
    <source>
        <dbReference type="Pfam" id="PF00326"/>
    </source>
</evidence>
<dbReference type="PANTHER" id="PTHR42776">
    <property type="entry name" value="SERINE PEPTIDASE S9 FAMILY MEMBER"/>
    <property type="match status" value="1"/>
</dbReference>
<dbReference type="SUPFAM" id="SSF53474">
    <property type="entry name" value="alpha/beta-Hydrolases"/>
    <property type="match status" value="1"/>
</dbReference>
<sequence length="659" mass="71209">MTLLSRHVLALSLGLLCAGTAMAAEVADTVAKPAAMTVDGAPPVSRALADATAPYLQARSATFLDWNVKDRSMLVRTRFGESDQLHAVATPGAARTQVSFDSEPVLFGTLAPTRGDALVVQKDIGGGEFYQLFRLDQGKLTLLTDGKSRNWFGSWSRDGRLIGYMSTRRNGADGDLYVIDPRDPSSDRLVAQVKGGGWNFADFSADGAKALVVNRQSITHADVYEVDLASGALTQLNRNTQHVSYEAPHYGADGRVWLLSDAGSDFKRLGVLDAKGGFKAISPEPKWDVSDYAMAPDGSFVAYAINEAGVARLRLLDVASGQVRKVDGLPGGVIPWSFGHTLSIAPWGDIALSMSSAKVPGDVFSIDSKTLKVTRWTMSEAGGLDTAANVEPELVTIKSFDGEPVTGFLYRPDAKRFPGKRPLLLDIHGGPEGQARPDFLGAQNYYLNELGIALFFPNVRGSDGFGKRFVGLDNGPFKREDSVKDIGAMLASLAKDPALDATRFGVTGVSYGGYMCYASAVHYSAQLKGASCYVGISNFVTFLENTQSYRRDLRRPEYGDERDPKQRAQLQKISPLNHVDRIRVPLLIATGANDPRVPASEADQIIEAVRGQGGSAWHLLAGNEGHGFHKKDNADYYFRTAVMFWQQQLLGEGAKDAGE</sequence>
<gene>
    <name evidence="4" type="ORF">EPA99_10345</name>
</gene>
<dbReference type="EMBL" id="SAWZ01000005">
    <property type="protein sequence ID" value="RXR05155.1"/>
    <property type="molecule type" value="Genomic_DNA"/>
</dbReference>
<dbReference type="OrthoDB" id="4269629at2"/>
<feature type="chain" id="PRO_5020494985" evidence="2">
    <location>
        <begin position="24"/>
        <end position="659"/>
    </location>
</feature>
<keyword evidence="5" id="KW-1185">Reference proteome</keyword>
<feature type="signal peptide" evidence="2">
    <location>
        <begin position="1"/>
        <end position="23"/>
    </location>
</feature>
<reference evidence="4 5" key="1">
    <citation type="submission" date="2019-01" db="EMBL/GenBank/DDBJ databases">
        <title>Pseudoxanthomonas composti sp. nov., isolated from compost.</title>
        <authorList>
            <person name="Yang G."/>
        </authorList>
    </citation>
    <scope>NUCLEOTIDE SEQUENCE [LARGE SCALE GENOMIC DNA]</scope>
    <source>
        <strain evidence="4 5">GSS15</strain>
    </source>
</reference>
<dbReference type="Proteomes" id="UP000289784">
    <property type="component" value="Unassembled WGS sequence"/>
</dbReference>
<dbReference type="SUPFAM" id="SSF69304">
    <property type="entry name" value="Tricorn protease N-terminal domain"/>
    <property type="match status" value="1"/>
</dbReference>
<dbReference type="RefSeq" id="WP_129471159.1">
    <property type="nucleotide sequence ID" value="NZ_SAWZ01000005.1"/>
</dbReference>
<dbReference type="InterPro" id="IPR001375">
    <property type="entry name" value="Peptidase_S9_cat"/>
</dbReference>
<evidence type="ECO:0000313" key="5">
    <source>
        <dbReference type="Proteomes" id="UP000289784"/>
    </source>
</evidence>